<keyword evidence="3" id="KW-0378">Hydrolase</keyword>
<comment type="caution">
    <text evidence="3">The sequence shown here is derived from an EMBL/GenBank/DDBJ whole genome shotgun (WGS) entry which is preliminary data.</text>
</comment>
<dbReference type="RefSeq" id="WP_166856011.1">
    <property type="nucleotide sequence ID" value="NZ_JAAQOM010000001.1"/>
</dbReference>
<proteinExistence type="predicted"/>
<feature type="chain" id="PRO_5045735510" evidence="1">
    <location>
        <begin position="40"/>
        <end position="359"/>
    </location>
</feature>
<name>A0ABX0P6H9_9BURK</name>
<keyword evidence="4" id="KW-1185">Reference proteome</keyword>
<protein>
    <submittedName>
        <fullName evidence="3">Alpha/beta fold hydrolase</fullName>
    </submittedName>
</protein>
<sequence>MKSIDMKTTVAAPAQARRGGAARALRALASMALAATALAGCGGGSDHAPICSDVSIAVDAGHIYGQWCRPADGPGAKVLQVLVHGATYSHTYWNFPGFEGRYSYSNHMNRAGYATLAIDQLGVGKSTHPPSDQVTYATAAKAVAQVVSAVRAGALGDSYGKIVVVGHSIGSLVVLGGVAQYGGVDGMLLSGFSHSLGGAGFGKLTASVVPALNDPITKANIPAGDLGYLSVLQGRAVFYQSGDADPALIAADEATHSELSGFLNAADYLAVDAGGIRVPVLVANGMNDIAFCSQGGGGSTTDCSSAATLRAAELPFFAAATPLEAYVLPNAGHNLNLTLQSQTWYGAALHWFQTHFPVN</sequence>
<dbReference type="InterPro" id="IPR029058">
    <property type="entry name" value="AB_hydrolase_fold"/>
</dbReference>
<dbReference type="InterPro" id="IPR000073">
    <property type="entry name" value="AB_hydrolase_1"/>
</dbReference>
<evidence type="ECO:0000259" key="2">
    <source>
        <dbReference type="Pfam" id="PF12697"/>
    </source>
</evidence>
<dbReference type="PANTHER" id="PTHR43194:SF2">
    <property type="entry name" value="PEROXISOMAL MEMBRANE PROTEIN LPX1"/>
    <property type="match status" value="1"/>
</dbReference>
<dbReference type="EMBL" id="JAAQOM010000001">
    <property type="protein sequence ID" value="NIA52457.1"/>
    <property type="molecule type" value="Genomic_DNA"/>
</dbReference>
<dbReference type="PANTHER" id="PTHR43194">
    <property type="entry name" value="HYDROLASE ALPHA/BETA FOLD FAMILY"/>
    <property type="match status" value="1"/>
</dbReference>
<dbReference type="Proteomes" id="UP000716322">
    <property type="component" value="Unassembled WGS sequence"/>
</dbReference>
<accession>A0ABX0P6H9</accession>
<organism evidence="3 4">
    <name type="scientific">Telluria antibiotica</name>
    <dbReference type="NCBI Taxonomy" id="2717319"/>
    <lineage>
        <taxon>Bacteria</taxon>
        <taxon>Pseudomonadati</taxon>
        <taxon>Pseudomonadota</taxon>
        <taxon>Betaproteobacteria</taxon>
        <taxon>Burkholderiales</taxon>
        <taxon>Oxalobacteraceae</taxon>
        <taxon>Telluria group</taxon>
        <taxon>Telluria</taxon>
    </lineage>
</organism>
<dbReference type="Pfam" id="PF12697">
    <property type="entry name" value="Abhydrolase_6"/>
    <property type="match status" value="1"/>
</dbReference>
<evidence type="ECO:0000313" key="4">
    <source>
        <dbReference type="Proteomes" id="UP000716322"/>
    </source>
</evidence>
<dbReference type="InterPro" id="IPR050228">
    <property type="entry name" value="Carboxylesterase_BioH"/>
</dbReference>
<feature type="signal peptide" evidence="1">
    <location>
        <begin position="1"/>
        <end position="39"/>
    </location>
</feature>
<evidence type="ECO:0000313" key="3">
    <source>
        <dbReference type="EMBL" id="NIA52457.1"/>
    </source>
</evidence>
<feature type="domain" description="AB hydrolase-1" evidence="2">
    <location>
        <begin position="81"/>
        <end position="337"/>
    </location>
</feature>
<dbReference type="GO" id="GO:0016787">
    <property type="term" value="F:hydrolase activity"/>
    <property type="evidence" value="ECO:0007669"/>
    <property type="project" value="UniProtKB-KW"/>
</dbReference>
<dbReference type="SUPFAM" id="SSF53474">
    <property type="entry name" value="alpha/beta-Hydrolases"/>
    <property type="match status" value="1"/>
</dbReference>
<dbReference type="Gene3D" id="3.40.50.1820">
    <property type="entry name" value="alpha/beta hydrolase"/>
    <property type="match status" value="1"/>
</dbReference>
<reference evidence="3 4" key="1">
    <citation type="submission" date="2020-03" db="EMBL/GenBank/DDBJ databases">
        <title>Genome sequence of strain Massilia sp. TW-1.</title>
        <authorList>
            <person name="Chaudhary D.K."/>
        </authorList>
    </citation>
    <scope>NUCLEOTIDE SEQUENCE [LARGE SCALE GENOMIC DNA]</scope>
    <source>
        <strain evidence="3 4">TW-1</strain>
    </source>
</reference>
<gene>
    <name evidence="3" type="ORF">HAV22_02155</name>
</gene>
<keyword evidence="1" id="KW-0732">Signal</keyword>
<evidence type="ECO:0000256" key="1">
    <source>
        <dbReference type="SAM" id="SignalP"/>
    </source>
</evidence>